<proteinExistence type="predicted"/>
<dbReference type="Gene3D" id="3.30.750.44">
    <property type="match status" value="1"/>
</dbReference>
<evidence type="ECO:0000313" key="4">
    <source>
        <dbReference type="Proteomes" id="UP001597138"/>
    </source>
</evidence>
<evidence type="ECO:0000313" key="3">
    <source>
        <dbReference type="EMBL" id="MFD1601847.1"/>
    </source>
</evidence>
<dbReference type="InterPro" id="IPR029045">
    <property type="entry name" value="ClpP/crotonase-like_dom_sf"/>
</dbReference>
<dbReference type="Gene3D" id="3.90.226.10">
    <property type="entry name" value="2-enoyl-CoA Hydratase, Chain A, domain 1"/>
    <property type="match status" value="1"/>
</dbReference>
<dbReference type="InterPro" id="IPR028204">
    <property type="entry name" value="Tricorn_C1"/>
</dbReference>
<dbReference type="EMBL" id="JBHUDZ010000002">
    <property type="protein sequence ID" value="MFD1601847.1"/>
    <property type="molecule type" value="Genomic_DNA"/>
</dbReference>
<dbReference type="SMART" id="SM00245">
    <property type="entry name" value="TSPc"/>
    <property type="match status" value="1"/>
</dbReference>
<dbReference type="Pfam" id="PF14684">
    <property type="entry name" value="Tricorn_C1"/>
    <property type="match status" value="1"/>
</dbReference>
<feature type="signal peptide" evidence="1">
    <location>
        <begin position="1"/>
        <end position="19"/>
    </location>
</feature>
<dbReference type="Proteomes" id="UP001597138">
    <property type="component" value="Unassembled WGS sequence"/>
</dbReference>
<evidence type="ECO:0000259" key="2">
    <source>
        <dbReference type="SMART" id="SM00245"/>
    </source>
</evidence>
<reference evidence="4" key="1">
    <citation type="journal article" date="2019" name="Int. J. Syst. Evol. Microbiol.">
        <title>The Global Catalogue of Microorganisms (GCM) 10K type strain sequencing project: providing services to taxonomists for standard genome sequencing and annotation.</title>
        <authorList>
            <consortium name="The Broad Institute Genomics Platform"/>
            <consortium name="The Broad Institute Genome Sequencing Center for Infectious Disease"/>
            <person name="Wu L."/>
            <person name="Ma J."/>
        </authorList>
    </citation>
    <scope>NUCLEOTIDE SEQUENCE [LARGE SCALE GENOMIC DNA]</scope>
    <source>
        <strain evidence="4">CCUG 70865</strain>
    </source>
</reference>
<dbReference type="RefSeq" id="WP_379816274.1">
    <property type="nucleotide sequence ID" value="NZ_JBHUDZ010000002.1"/>
</dbReference>
<keyword evidence="4" id="KW-1185">Reference proteome</keyword>
<protein>
    <submittedName>
        <fullName evidence="3">S41 family peptidase</fullName>
        <ecNumber evidence="3">3.4.-.-</ecNumber>
    </submittedName>
</protein>
<evidence type="ECO:0000256" key="1">
    <source>
        <dbReference type="SAM" id="SignalP"/>
    </source>
</evidence>
<keyword evidence="1" id="KW-0732">Signal</keyword>
<dbReference type="PANTHER" id="PTHR11261:SF3">
    <property type="entry name" value="RETINOL-BINDING PROTEIN 3"/>
    <property type="match status" value="1"/>
</dbReference>
<sequence>MKNYYLLLLLLIFSTPINSQNSKKLSQPEKDFETFWNTFKDHYAFFELKKVNWDETYTKFRPLISKETSEQQLLQTLEKMVEPLKDGHITILKGEEVVYKYKKQSPFLEEFKGAQKQLWETSILTLENNGFSKMKGSGPLFKEVYLYNSCRSTDFGFIRISRCFGTIESLFDDKKEKKDIDLMLTLFDSILKSFTDTKGIIIDLRANGGGHAGELLAKRFASEKRITHYKSIKEKGDYENFSPLKPITIEPNNGVQYLKPIVILTNDKTASSAEDFTISLYQQPNVTTIGTNTSGMMSDMFDAKLSKNIMFTLSNQRYYSTDKKLLEDIGVPVKIEIQNTKKDIENKSDSVIAEAIEVLKTK</sequence>
<accession>A0ABW4H9C1</accession>
<dbReference type="GO" id="GO:0016787">
    <property type="term" value="F:hydrolase activity"/>
    <property type="evidence" value="ECO:0007669"/>
    <property type="project" value="UniProtKB-KW"/>
</dbReference>
<dbReference type="PANTHER" id="PTHR11261">
    <property type="entry name" value="INTERPHOTORECEPTOR RETINOID-BINDING PROTEIN"/>
    <property type="match status" value="1"/>
</dbReference>
<gene>
    <name evidence="3" type="ORF">ACFSC2_03745</name>
</gene>
<feature type="domain" description="Tail specific protease" evidence="2">
    <location>
        <begin position="139"/>
        <end position="338"/>
    </location>
</feature>
<comment type="caution">
    <text evidence="3">The sequence shown here is derived from an EMBL/GenBank/DDBJ whole genome shotgun (WGS) entry which is preliminary data.</text>
</comment>
<keyword evidence="3" id="KW-0378">Hydrolase</keyword>
<dbReference type="SUPFAM" id="SSF52096">
    <property type="entry name" value="ClpP/crotonase"/>
    <property type="match status" value="1"/>
</dbReference>
<organism evidence="3 4">
    <name type="scientific">Flavobacterium artemisiae</name>
    <dbReference type="NCBI Taxonomy" id="2126556"/>
    <lineage>
        <taxon>Bacteria</taxon>
        <taxon>Pseudomonadati</taxon>
        <taxon>Bacteroidota</taxon>
        <taxon>Flavobacteriia</taxon>
        <taxon>Flavobacteriales</taxon>
        <taxon>Flavobacteriaceae</taxon>
        <taxon>Flavobacterium</taxon>
    </lineage>
</organism>
<dbReference type="InterPro" id="IPR005151">
    <property type="entry name" value="Tail-specific_protease"/>
</dbReference>
<dbReference type="EC" id="3.4.-.-" evidence="3"/>
<dbReference type="Pfam" id="PF03572">
    <property type="entry name" value="Peptidase_S41"/>
    <property type="match status" value="1"/>
</dbReference>
<name>A0ABW4H9C1_9FLAO</name>
<feature type="chain" id="PRO_5045143516" evidence="1">
    <location>
        <begin position="20"/>
        <end position="362"/>
    </location>
</feature>
<dbReference type="CDD" id="cd07563">
    <property type="entry name" value="Peptidase_S41_IRBP"/>
    <property type="match status" value="1"/>
</dbReference>